<dbReference type="AlphaFoldDB" id="Q93NF4"/>
<dbReference type="EMBL" id="AF373840">
    <property type="protein sequence ID" value="AAK64269.1"/>
    <property type="molecule type" value="Genomic_DNA"/>
</dbReference>
<reference evidence="3" key="3">
    <citation type="journal article" date="2013" name="J. Mol. Evol.">
        <title>pAO1 of Arthrobacter nicotinovorans and the spread of catabolic traits by horizontal gene transfer in gram-positive soil bacteria.</title>
        <authorList>
            <person name="Mihasan M."/>
            <person name="Brandsch R."/>
        </authorList>
    </citation>
    <scope>NUCLEOTIDE SEQUENCE [LARGE SCALE GENOMIC DNA]</scope>
    <source>
        <strain evidence="3">ATCC 49919</strain>
        <plasmid evidence="3">pAO1</plasmid>
    </source>
</reference>
<proteinExistence type="predicted"/>
<organism evidence="2">
    <name type="scientific">Paenarthrobacter nicotinovorans</name>
    <name type="common">Arthrobacter nicotinovorans</name>
    <dbReference type="NCBI Taxonomy" id="29320"/>
    <lineage>
        <taxon>Bacteria</taxon>
        <taxon>Bacillati</taxon>
        <taxon>Actinomycetota</taxon>
        <taxon>Actinomycetes</taxon>
        <taxon>Micrococcales</taxon>
        <taxon>Micrococcaceae</taxon>
        <taxon>Paenarthrobacter</taxon>
    </lineage>
</organism>
<evidence type="ECO:0000313" key="2">
    <source>
        <dbReference type="EMBL" id="AAK64269.1"/>
    </source>
</evidence>
<keyword evidence="2" id="KW-0614">Plasmid</keyword>
<name>Q93NF4_PAENI</name>
<feature type="region of interest" description="Disordered" evidence="1">
    <location>
        <begin position="1"/>
        <end position="28"/>
    </location>
</feature>
<feature type="region of interest" description="Disordered" evidence="1">
    <location>
        <begin position="60"/>
        <end position="80"/>
    </location>
</feature>
<geneLocation type="plasmid" evidence="3">
    <name>pAO1</name>
</geneLocation>
<evidence type="ECO:0000256" key="1">
    <source>
        <dbReference type="SAM" id="MobiDB-lite"/>
    </source>
</evidence>
<geneLocation type="plasmid" evidence="2">
    <name>pA01</name>
</geneLocation>
<accession>Q93NF4</accession>
<reference evidence="2" key="1">
    <citation type="journal article" date="2001" name="J. Bacteriol.">
        <title>Gene cluster on pAO1 of Arthrobacter nicotinovorans involved in degradation of the plant alkaloid nicotine: cloning, purification, and characterization of 2,6-dihydroxypyridine 3-hydroxylase.</title>
        <authorList>
            <person name="Baitsch D."/>
            <person name="Sandu C."/>
            <person name="Brandsch R."/>
            <person name="Igloi G.L."/>
        </authorList>
    </citation>
    <scope>NUCLEOTIDE SEQUENCE</scope>
    <source>
        <plasmid evidence="2">pA01</plasmid>
    </source>
</reference>
<reference evidence="3" key="2">
    <citation type="journal article" date="2003" name="J. Bacteriol.">
        <title>Sequence of the 165-kilobase catabolic plasmid pAO1 from Arthrobacter nicotinovorans and identification of a pAO1-dependent nicotine uptake system.</title>
        <authorList>
            <person name="Igloi G.L."/>
            <person name="Brandsch R."/>
        </authorList>
    </citation>
    <scope>NUCLEOTIDE SEQUENCE [LARGE SCALE GENOMIC DNA]</scope>
    <source>
        <strain evidence="3">ATCC 49919</strain>
        <plasmid evidence="3">pAO1</plasmid>
    </source>
</reference>
<protein>
    <submittedName>
        <fullName evidence="2">ORF223</fullName>
    </submittedName>
</protein>
<evidence type="ECO:0000313" key="3">
    <source>
        <dbReference type="EMBL" id="CAD47928.1"/>
    </source>
</evidence>
<dbReference type="EMBL" id="AJ507836">
    <property type="protein sequence ID" value="CAD47928.1"/>
    <property type="molecule type" value="Genomic_DNA"/>
</dbReference>
<sequence length="223" mass="24294">MVVGGNGWPVSPRKGPSSTSMRPISPRLSNCPALTFPTKNCWSRSFPSSLTNSRLCPVSLSTTAASSPRKGTETSIAPNAKAEPFHLLEGRRLTLGNMWTGLQRNSSPSVSSTSRTRRAGPGLSFTTWMGNNAFRSFQTCHSQPFLTRTTRHSCGPCSHALVESDSVEVTLLDHPPPLPERPPCPVAPHIARYMADVHNRHAARLPCTVSPTAHIGHRRHWTS</sequence>